<dbReference type="PANTHER" id="PTHR14136:SF17">
    <property type="entry name" value="BTB_POZ DOMAIN-CONTAINING PROTEIN KCTD9"/>
    <property type="match status" value="1"/>
</dbReference>
<dbReference type="Pfam" id="PF00805">
    <property type="entry name" value="Pentapeptide"/>
    <property type="match status" value="2"/>
</dbReference>
<evidence type="ECO:0000313" key="3">
    <source>
        <dbReference type="Proteomes" id="UP001333818"/>
    </source>
</evidence>
<sequence length="220" mass="24525">MFNNLSYAEQDLRNRSFKGRKLAGHDFSHSDLRGCDFSDADLTGANFFGVKTGKTWQQTPISILLNILVGLLLLIFLAVVSFMSQSPIAVKDVGTDGKEKHHVRELEIAYLFIIGFMVALAMTIYAFSQAFQLMGIILGGFALWMLLLSIPRFVIGLEIIKSPSGTLFKGANLTDANFSSAVLANCDFSEAVLMKVNWHGARFHRCKFPTDYEVKMQEQV</sequence>
<dbReference type="Proteomes" id="UP001333818">
    <property type="component" value="Unassembled WGS sequence"/>
</dbReference>
<dbReference type="PANTHER" id="PTHR14136">
    <property type="entry name" value="BTB_POZ DOMAIN-CONTAINING PROTEIN KCTD9"/>
    <property type="match status" value="1"/>
</dbReference>
<dbReference type="SUPFAM" id="SSF141571">
    <property type="entry name" value="Pentapeptide repeat-like"/>
    <property type="match status" value="1"/>
</dbReference>
<dbReference type="EMBL" id="JAZBJZ010000034">
    <property type="protein sequence ID" value="MEE3717168.1"/>
    <property type="molecule type" value="Genomic_DNA"/>
</dbReference>
<dbReference type="InterPro" id="IPR051082">
    <property type="entry name" value="Pentapeptide-BTB/POZ_domain"/>
</dbReference>
<dbReference type="AlphaFoldDB" id="A0AAW9PXP3"/>
<feature type="transmembrane region" description="Helical" evidence="1">
    <location>
        <begin position="61"/>
        <end position="82"/>
    </location>
</feature>
<keyword evidence="1" id="KW-1133">Transmembrane helix</keyword>
<protein>
    <submittedName>
        <fullName evidence="2">Pentapeptide repeat-containing protein</fullName>
    </submittedName>
</protein>
<evidence type="ECO:0000256" key="1">
    <source>
        <dbReference type="SAM" id="Phobius"/>
    </source>
</evidence>
<comment type="caution">
    <text evidence="2">The sequence shown here is derived from an EMBL/GenBank/DDBJ whole genome shotgun (WGS) entry which is preliminary data.</text>
</comment>
<keyword evidence="3" id="KW-1185">Reference proteome</keyword>
<organism evidence="2 3">
    <name type="scientific">Tumidithrix elongata BACA0141</name>
    <dbReference type="NCBI Taxonomy" id="2716417"/>
    <lineage>
        <taxon>Bacteria</taxon>
        <taxon>Bacillati</taxon>
        <taxon>Cyanobacteriota</taxon>
        <taxon>Cyanophyceae</taxon>
        <taxon>Pseudanabaenales</taxon>
        <taxon>Pseudanabaenaceae</taxon>
        <taxon>Tumidithrix</taxon>
        <taxon>Tumidithrix elongata</taxon>
    </lineage>
</organism>
<evidence type="ECO:0000313" key="2">
    <source>
        <dbReference type="EMBL" id="MEE3717168.1"/>
    </source>
</evidence>
<proteinExistence type="predicted"/>
<accession>A0AAW9PXP3</accession>
<keyword evidence="1" id="KW-0812">Transmembrane</keyword>
<dbReference type="Gene3D" id="2.160.20.80">
    <property type="entry name" value="E3 ubiquitin-protein ligase SopA"/>
    <property type="match status" value="2"/>
</dbReference>
<keyword evidence="1" id="KW-0472">Membrane</keyword>
<dbReference type="InterPro" id="IPR001646">
    <property type="entry name" value="5peptide_repeat"/>
</dbReference>
<feature type="transmembrane region" description="Helical" evidence="1">
    <location>
        <begin position="108"/>
        <end position="127"/>
    </location>
</feature>
<reference evidence="2" key="1">
    <citation type="submission" date="2024-01" db="EMBL/GenBank/DDBJ databases">
        <title>Bank of Algae and Cyanobacteria of the Azores (BACA) strain genomes.</title>
        <authorList>
            <person name="Luz R."/>
            <person name="Cordeiro R."/>
            <person name="Fonseca A."/>
            <person name="Goncalves V."/>
        </authorList>
    </citation>
    <scope>NUCLEOTIDE SEQUENCE</scope>
    <source>
        <strain evidence="2">BACA0141</strain>
    </source>
</reference>
<dbReference type="RefSeq" id="WP_330483596.1">
    <property type="nucleotide sequence ID" value="NZ_JAZBJZ010000034.1"/>
</dbReference>
<gene>
    <name evidence="2" type="ORF">V2H45_10460</name>
</gene>
<feature type="transmembrane region" description="Helical" evidence="1">
    <location>
        <begin position="133"/>
        <end position="155"/>
    </location>
</feature>
<name>A0AAW9PXP3_9CYAN</name>